<evidence type="ECO:0000313" key="4">
    <source>
        <dbReference type="Proteomes" id="UP000265515"/>
    </source>
</evidence>
<keyword evidence="1" id="KW-1133">Transmembrane helix</keyword>
<dbReference type="AlphaFoldDB" id="A0A388M8V9"/>
<dbReference type="PANTHER" id="PTHR36453">
    <property type="entry name" value="SECRETED PROTEIN-RELATED"/>
    <property type="match status" value="1"/>
</dbReference>
<protein>
    <recommendedName>
        <fullName evidence="5">Right handed beta helix domain-containing protein</fullName>
    </recommendedName>
</protein>
<evidence type="ECO:0008006" key="5">
    <source>
        <dbReference type="Google" id="ProtNLM"/>
    </source>
</evidence>
<sequence length="782" mass="86546">MWVSFWAMVLALSLLTRGSQCAVYYFSSVEGNDQLTEPEVGPDKPWRTLSRASEAVARAQPGDEFLFCSGDTWYDEQLTITAKGTPKKPIVFSSYPCQSDNVEGERPIFDGSIPFDGDLKFSPWEVHEEVKVLDLSTFSRLPNNSIVSRIFINNKLYYSPRAPNYTNHDDATGDIGEYIGPFTIVPDERSQEVTVLRSAKLLDLQKADGYWKGSRAVIRNAVATWAIRDVVSHENDTLTVFPPLYSELESVYLYLEGKLSELDSPREAFFDPVSRKLYFFPMPYAAIEQISFVVDKHSSLVNIQPGSTNLLFHRIRINKGRRGFFQNSYLPSLSVSYSSSTVAANKIVIHDCVVENTEEGIVADRPNVDLWVDGNVVGWTIGDGIRLGGGGVNITIAPARGGWSTPAETYRSWVIRASRNRVHDTGYIAGWGWSSGTGIQAPQADDNVVYRTGFTAITGIPSQSYSFTNNTVFSFSLSNPGGSGLYGNGSFLNITHNLVVSGYGNGASFGASDPENRYLSGSYGILMDGPSTQGFLVYNNTVVNVRGIALDHSDAQNGTWKDNFVVNDIGDVFSLSFIDGNARNRVERNTIVTRTNMVVMKLMIQPRRATSSAEFGIADIKDQVSWDGGLVCALDQASFEPAPLAQVFRLTLMRGLSFLMDFPKWEGETGDPSKFCDKDQALSVQEKAETTLRLIANMNDYHELEDKKLDIYRLAARPFGDRKLIVANMNLLQTTKSPRATGRRSGAYNMFSASKGENPVRPRLLRAVLFAILLAGICLVLR</sequence>
<feature type="transmembrane region" description="Helical" evidence="1">
    <location>
        <begin position="764"/>
        <end position="781"/>
    </location>
</feature>
<keyword evidence="4" id="KW-1185">Reference proteome</keyword>
<dbReference type="EMBL" id="BFEA01000851">
    <property type="protein sequence ID" value="GBG90899.1"/>
    <property type="molecule type" value="Genomic_DNA"/>
</dbReference>
<dbReference type="InterPro" id="IPR011050">
    <property type="entry name" value="Pectin_lyase_fold/virulence"/>
</dbReference>
<dbReference type="Proteomes" id="UP000265515">
    <property type="component" value="Unassembled WGS sequence"/>
</dbReference>
<feature type="chain" id="PRO_5017249169" description="Right handed beta helix domain-containing protein" evidence="2">
    <location>
        <begin position="22"/>
        <end position="782"/>
    </location>
</feature>
<evidence type="ECO:0000256" key="1">
    <source>
        <dbReference type="SAM" id="Phobius"/>
    </source>
</evidence>
<name>A0A388M8V9_CHABU</name>
<comment type="caution">
    <text evidence="3">The sequence shown here is derived from an EMBL/GenBank/DDBJ whole genome shotgun (WGS) entry which is preliminary data.</text>
</comment>
<keyword evidence="1" id="KW-0472">Membrane</keyword>
<dbReference type="Gramene" id="GBG90899">
    <property type="protein sequence ID" value="GBG90899"/>
    <property type="gene ID" value="CBR_g51407"/>
</dbReference>
<keyword evidence="2" id="KW-0732">Signal</keyword>
<dbReference type="Gene3D" id="2.160.20.10">
    <property type="entry name" value="Single-stranded right-handed beta-helix, Pectin lyase-like"/>
    <property type="match status" value="1"/>
</dbReference>
<dbReference type="InterPro" id="IPR012334">
    <property type="entry name" value="Pectin_lyas_fold"/>
</dbReference>
<feature type="signal peptide" evidence="2">
    <location>
        <begin position="1"/>
        <end position="21"/>
    </location>
</feature>
<evidence type="ECO:0000313" key="3">
    <source>
        <dbReference type="EMBL" id="GBG90899.1"/>
    </source>
</evidence>
<dbReference type="SUPFAM" id="SSF51126">
    <property type="entry name" value="Pectin lyase-like"/>
    <property type="match status" value="1"/>
</dbReference>
<organism evidence="3 4">
    <name type="scientific">Chara braunii</name>
    <name type="common">Braun's stonewort</name>
    <dbReference type="NCBI Taxonomy" id="69332"/>
    <lineage>
        <taxon>Eukaryota</taxon>
        <taxon>Viridiplantae</taxon>
        <taxon>Streptophyta</taxon>
        <taxon>Charophyceae</taxon>
        <taxon>Charales</taxon>
        <taxon>Characeae</taxon>
        <taxon>Chara</taxon>
    </lineage>
</organism>
<evidence type="ECO:0000256" key="2">
    <source>
        <dbReference type="SAM" id="SignalP"/>
    </source>
</evidence>
<accession>A0A388M8V9</accession>
<dbReference type="PANTHER" id="PTHR36453:SF1">
    <property type="entry name" value="RIGHT HANDED BETA HELIX DOMAIN-CONTAINING PROTEIN"/>
    <property type="match status" value="1"/>
</dbReference>
<gene>
    <name evidence="3" type="ORF">CBR_g51407</name>
</gene>
<keyword evidence="1" id="KW-0812">Transmembrane</keyword>
<proteinExistence type="predicted"/>
<reference evidence="3 4" key="1">
    <citation type="journal article" date="2018" name="Cell">
        <title>The Chara Genome: Secondary Complexity and Implications for Plant Terrestrialization.</title>
        <authorList>
            <person name="Nishiyama T."/>
            <person name="Sakayama H."/>
            <person name="Vries J.D."/>
            <person name="Buschmann H."/>
            <person name="Saint-Marcoux D."/>
            <person name="Ullrich K.K."/>
            <person name="Haas F.B."/>
            <person name="Vanderstraeten L."/>
            <person name="Becker D."/>
            <person name="Lang D."/>
            <person name="Vosolsobe S."/>
            <person name="Rombauts S."/>
            <person name="Wilhelmsson P.K.I."/>
            <person name="Janitza P."/>
            <person name="Kern R."/>
            <person name="Heyl A."/>
            <person name="Rumpler F."/>
            <person name="Villalobos L.I.A.C."/>
            <person name="Clay J.M."/>
            <person name="Skokan R."/>
            <person name="Toyoda A."/>
            <person name="Suzuki Y."/>
            <person name="Kagoshima H."/>
            <person name="Schijlen E."/>
            <person name="Tajeshwar N."/>
            <person name="Catarino B."/>
            <person name="Hetherington A.J."/>
            <person name="Saltykova A."/>
            <person name="Bonnot C."/>
            <person name="Breuninger H."/>
            <person name="Symeonidi A."/>
            <person name="Radhakrishnan G.V."/>
            <person name="Van Nieuwerburgh F."/>
            <person name="Deforce D."/>
            <person name="Chang C."/>
            <person name="Karol K.G."/>
            <person name="Hedrich R."/>
            <person name="Ulvskov P."/>
            <person name="Glockner G."/>
            <person name="Delwiche C.F."/>
            <person name="Petrasek J."/>
            <person name="Van de Peer Y."/>
            <person name="Friml J."/>
            <person name="Beilby M."/>
            <person name="Dolan L."/>
            <person name="Kohara Y."/>
            <person name="Sugano S."/>
            <person name="Fujiyama A."/>
            <person name="Delaux P.-M."/>
            <person name="Quint M."/>
            <person name="TheiBen G."/>
            <person name="Hagemann M."/>
            <person name="Harholt J."/>
            <person name="Dunand C."/>
            <person name="Zachgo S."/>
            <person name="Langdale J."/>
            <person name="Maumus F."/>
            <person name="Straeten D.V.D."/>
            <person name="Gould S.B."/>
            <person name="Rensing S.A."/>
        </authorList>
    </citation>
    <scope>NUCLEOTIDE SEQUENCE [LARGE SCALE GENOMIC DNA]</scope>
    <source>
        <strain evidence="3 4">S276</strain>
    </source>
</reference>